<evidence type="ECO:0000256" key="3">
    <source>
        <dbReference type="ARBA" id="ARBA00022801"/>
    </source>
</evidence>
<dbReference type="InterPro" id="IPR042088">
    <property type="entry name" value="OligoPept_F_C"/>
</dbReference>
<sequence>MTAPSWDLSIVYNDLADPRIQDDIALVEQCIDLLNKQSADCNSVEVMQNAILTSEAASRLAGTIANFANCYASVDATNAEAKALLGRMTRIFSELSQAYSAFELKLTHADDEFITRVLDHENPDINGQAFSISNSRKLADTRLSTEEEKLLAAMSVDGKSAWGKLYNNLTGSLKVQLEHADSESEELGFSQAASILYGSEFERQEGAWRGVQKAMATHQESFAAILNALSGWRLTENKKRSVKRDVHFLDPSLHGSRIKAETLDSMMTVAKDSRDIGQKAGLLMAKVHGFDEMKPWNHLAAMPALSGEAKVYPFDEAIDVICEAFETVNPDMSEFVRMMVQNGWIDAAPNANKRLGAYCTKLPATRTPLVFMTWSGSRSDLMTLAHELGHAFHNWVIRDLPLCQTYYPMTLAETASIFAENIVRDHLISKAETVDDKLEMLWEELSSALALMINIPVRYEFEKAFYERRQEGELTADDFCELMSETWKDWYGDVMSEADPYFWASKLHFSISGVSFYNYPYLFGFLFSKGIYAQRASKGESFYSDYVELLRDTGNMMAEDVVAKHLSMDLTQPEFWQQSVELVRDKVDEFERLLAQRGE</sequence>
<evidence type="ECO:0000313" key="10">
    <source>
        <dbReference type="Proteomes" id="UP001156669"/>
    </source>
</evidence>
<gene>
    <name evidence="9" type="ORF">GCM10007906_15040</name>
</gene>
<dbReference type="InterPro" id="IPR001333">
    <property type="entry name" value="Peptidase_M32_Taq"/>
</dbReference>
<dbReference type="InterPro" id="IPR034006">
    <property type="entry name" value="M3B_PepF_2"/>
</dbReference>
<evidence type="ECO:0000256" key="5">
    <source>
        <dbReference type="ARBA" id="ARBA00023049"/>
    </source>
</evidence>
<evidence type="ECO:0000313" key="9">
    <source>
        <dbReference type="EMBL" id="GLR03917.1"/>
    </source>
</evidence>
<dbReference type="PANTHER" id="PTHR34217">
    <property type="entry name" value="METAL-DEPENDENT CARBOXYPEPTIDASE"/>
    <property type="match status" value="1"/>
</dbReference>
<evidence type="ECO:0000259" key="8">
    <source>
        <dbReference type="Pfam" id="PF08439"/>
    </source>
</evidence>
<keyword evidence="5 6" id="KW-0482">Metalloprotease</keyword>
<dbReference type="Pfam" id="PF01432">
    <property type="entry name" value="Peptidase_M3"/>
    <property type="match status" value="1"/>
</dbReference>
<dbReference type="EMBL" id="BSOE01000019">
    <property type="protein sequence ID" value="GLR03917.1"/>
    <property type="molecule type" value="Genomic_DNA"/>
</dbReference>
<reference evidence="10" key="1">
    <citation type="journal article" date="2019" name="Int. J. Syst. Evol. Microbiol.">
        <title>The Global Catalogue of Microorganisms (GCM) 10K type strain sequencing project: providing services to taxonomists for standard genome sequencing and annotation.</title>
        <authorList>
            <consortium name="The Broad Institute Genomics Platform"/>
            <consortium name="The Broad Institute Genome Sequencing Center for Infectious Disease"/>
            <person name="Wu L."/>
            <person name="Ma J."/>
        </authorList>
    </citation>
    <scope>NUCLEOTIDE SEQUENCE [LARGE SCALE GENOMIC DNA]</scope>
    <source>
        <strain evidence="10">NBRC 110633</strain>
    </source>
</reference>
<comment type="cofactor">
    <cofactor evidence="6">
        <name>Zn(2+)</name>
        <dbReference type="ChEBI" id="CHEBI:29105"/>
    </cofactor>
    <text evidence="6">Binds 1 zinc ion.</text>
</comment>
<dbReference type="CDD" id="cd09607">
    <property type="entry name" value="M3B_PepF"/>
    <property type="match status" value="1"/>
</dbReference>
<evidence type="ECO:0000259" key="7">
    <source>
        <dbReference type="Pfam" id="PF01432"/>
    </source>
</evidence>
<evidence type="ECO:0000256" key="6">
    <source>
        <dbReference type="RuleBase" id="RU003435"/>
    </source>
</evidence>
<dbReference type="Pfam" id="PF08439">
    <property type="entry name" value="Peptidase_M3_N"/>
    <property type="match status" value="1"/>
</dbReference>
<feature type="domain" description="Peptidase M3A/M3B catalytic" evidence="7">
    <location>
        <begin position="332"/>
        <end position="581"/>
    </location>
</feature>
<keyword evidence="2 6" id="KW-0479">Metal-binding</keyword>
<evidence type="ECO:0000256" key="1">
    <source>
        <dbReference type="ARBA" id="ARBA00022670"/>
    </source>
</evidence>
<dbReference type="PANTHER" id="PTHR34217:SF1">
    <property type="entry name" value="CARBOXYPEPTIDASE 1"/>
    <property type="match status" value="1"/>
</dbReference>
<dbReference type="NCBIfam" id="TIGR02290">
    <property type="entry name" value="M3_fam_3"/>
    <property type="match status" value="1"/>
</dbReference>
<feature type="domain" description="Oligopeptidase F N-terminal" evidence="8">
    <location>
        <begin position="107"/>
        <end position="174"/>
    </location>
</feature>
<dbReference type="RefSeq" id="WP_045401530.1">
    <property type="nucleotide sequence ID" value="NZ_BBLD01000044.1"/>
</dbReference>
<organism evidence="9 10">
    <name type="scientific">Vibrio hyugaensis</name>
    <dbReference type="NCBI Taxonomy" id="1534743"/>
    <lineage>
        <taxon>Bacteria</taxon>
        <taxon>Pseudomonadati</taxon>
        <taxon>Pseudomonadota</taxon>
        <taxon>Gammaproteobacteria</taxon>
        <taxon>Vibrionales</taxon>
        <taxon>Vibrionaceae</taxon>
        <taxon>Vibrio</taxon>
    </lineage>
</organism>
<evidence type="ECO:0000256" key="4">
    <source>
        <dbReference type="ARBA" id="ARBA00022833"/>
    </source>
</evidence>
<comment type="similarity">
    <text evidence="6">Belongs to the peptidase M3 family.</text>
</comment>
<dbReference type="Proteomes" id="UP001156669">
    <property type="component" value="Unassembled WGS sequence"/>
</dbReference>
<protein>
    <submittedName>
        <fullName evidence="9">Oligoendopeptidase F</fullName>
    </submittedName>
</protein>
<name>A0ABQ5Y2S1_9VIBR</name>
<comment type="caution">
    <text evidence="9">The sequence shown here is derived from an EMBL/GenBank/DDBJ whole genome shotgun (WGS) entry which is preliminary data.</text>
</comment>
<keyword evidence="3 6" id="KW-0378">Hydrolase</keyword>
<keyword evidence="4 6" id="KW-0862">Zinc</keyword>
<keyword evidence="1 6" id="KW-0645">Protease</keyword>
<evidence type="ECO:0000256" key="2">
    <source>
        <dbReference type="ARBA" id="ARBA00022723"/>
    </source>
</evidence>
<dbReference type="InterPro" id="IPR013647">
    <property type="entry name" value="OligopepF_N_dom"/>
</dbReference>
<dbReference type="Gene3D" id="1.10.1370.20">
    <property type="entry name" value="Oligoendopeptidase f, C-terminal domain"/>
    <property type="match status" value="1"/>
</dbReference>
<accession>A0ABQ5Y2S1</accession>
<dbReference type="InterPro" id="IPR001567">
    <property type="entry name" value="Pept_M3A_M3B_dom"/>
</dbReference>
<dbReference type="InterPro" id="IPR011977">
    <property type="entry name" value="Pept_M3B_clade3"/>
</dbReference>
<proteinExistence type="inferred from homology"/>
<dbReference type="SUPFAM" id="SSF55486">
    <property type="entry name" value="Metalloproteases ('zincins'), catalytic domain"/>
    <property type="match status" value="1"/>
</dbReference>
<dbReference type="Gene3D" id="1.20.140.70">
    <property type="entry name" value="Oligopeptidase f, N-terminal domain"/>
    <property type="match status" value="1"/>
</dbReference>
<keyword evidence="10" id="KW-1185">Reference proteome</keyword>